<evidence type="ECO:0000256" key="1">
    <source>
        <dbReference type="SAM" id="MobiDB-lite"/>
    </source>
</evidence>
<gene>
    <name evidence="3" type="ORF">PSRA_0378</name>
</gene>
<evidence type="ECO:0000256" key="2">
    <source>
        <dbReference type="SAM" id="Phobius"/>
    </source>
</evidence>
<feature type="transmembrane region" description="Helical" evidence="2">
    <location>
        <begin position="46"/>
        <end position="67"/>
    </location>
</feature>
<keyword evidence="2" id="KW-0812">Transmembrane</keyword>
<organism evidence="3 4">
    <name type="scientific">Pseudoscardovia radai</name>
    <dbReference type="NCBI Taxonomy" id="987066"/>
    <lineage>
        <taxon>Bacteria</taxon>
        <taxon>Bacillati</taxon>
        <taxon>Actinomycetota</taxon>
        <taxon>Actinomycetes</taxon>
        <taxon>Bifidobacteriales</taxon>
        <taxon>Bifidobacteriaceae</taxon>
        <taxon>Pseudoscardovia</taxon>
    </lineage>
</organism>
<dbReference type="OrthoDB" id="8479889at2"/>
<dbReference type="AlphaFoldDB" id="A0A261F146"/>
<feature type="region of interest" description="Disordered" evidence="1">
    <location>
        <begin position="234"/>
        <end position="257"/>
    </location>
</feature>
<feature type="transmembrane region" description="Helical" evidence="2">
    <location>
        <begin position="73"/>
        <end position="95"/>
    </location>
</feature>
<name>A0A261F146_9BIFI</name>
<keyword evidence="2" id="KW-0472">Membrane</keyword>
<proteinExistence type="predicted"/>
<comment type="caution">
    <text evidence="3">The sequence shown here is derived from an EMBL/GenBank/DDBJ whole genome shotgun (WGS) entry which is preliminary data.</text>
</comment>
<dbReference type="Proteomes" id="UP000216725">
    <property type="component" value="Unassembled WGS sequence"/>
</dbReference>
<feature type="region of interest" description="Disordered" evidence="1">
    <location>
        <begin position="1"/>
        <end position="23"/>
    </location>
</feature>
<keyword evidence="2" id="KW-1133">Transmembrane helix</keyword>
<dbReference type="EMBL" id="MWWR01000003">
    <property type="protein sequence ID" value="OZG52646.1"/>
    <property type="molecule type" value="Genomic_DNA"/>
</dbReference>
<sequence length="257" mass="29014">MATDDSKTRNSKTNDGKDGKKRGRIRETFTQIGRVYRYTRRVDSKLPWVMALSFGIPVLISVLLPLFLYRRSIVGWILTVLTGVMIGFTVAVWVLTNRSNTAVYSEMEGKPGATAMVLSNLNNKAYTFYDQPIWVDPRTKDMVLIGTSLSGIFLVGEGDYGRVQRAMDAQTKKIKRITQGSAIPIYRICVGTGPKQVPLKDLRKSIVRGHKMKLRQDELTNLNNRISTLQKRNNTMNMPQGIDPSRVHISPRALRGR</sequence>
<dbReference type="Pfam" id="PF13829">
    <property type="entry name" value="DUF4191"/>
    <property type="match status" value="1"/>
</dbReference>
<protein>
    <recommendedName>
        <fullName evidence="5">DUF4191 domain-containing protein</fullName>
    </recommendedName>
</protein>
<reference evidence="3 4" key="1">
    <citation type="journal article" date="2017" name="BMC Genomics">
        <title>Comparative genomic and phylogenomic analyses of the Bifidobacteriaceae family.</title>
        <authorList>
            <person name="Lugli G.A."/>
            <person name="Milani C."/>
            <person name="Turroni F."/>
            <person name="Duranti S."/>
            <person name="Mancabelli L."/>
            <person name="Mangifesta M."/>
            <person name="Ferrario C."/>
            <person name="Modesto M."/>
            <person name="Mattarelli P."/>
            <person name="Jiri K."/>
            <person name="van Sinderen D."/>
            <person name="Ventura M."/>
        </authorList>
    </citation>
    <scope>NUCLEOTIDE SEQUENCE [LARGE SCALE GENOMIC DNA]</scope>
    <source>
        <strain evidence="3 4">DSM 24742</strain>
    </source>
</reference>
<dbReference type="InterPro" id="IPR025445">
    <property type="entry name" value="DUF4191"/>
</dbReference>
<evidence type="ECO:0000313" key="3">
    <source>
        <dbReference type="EMBL" id="OZG52646.1"/>
    </source>
</evidence>
<feature type="compositionally biased region" description="Basic and acidic residues" evidence="1">
    <location>
        <begin position="1"/>
        <end position="18"/>
    </location>
</feature>
<accession>A0A261F146</accession>
<evidence type="ECO:0000313" key="4">
    <source>
        <dbReference type="Proteomes" id="UP000216725"/>
    </source>
</evidence>
<keyword evidence="4" id="KW-1185">Reference proteome</keyword>
<evidence type="ECO:0008006" key="5">
    <source>
        <dbReference type="Google" id="ProtNLM"/>
    </source>
</evidence>
<dbReference type="RefSeq" id="WP_094660168.1">
    <property type="nucleotide sequence ID" value="NZ_MWWR01000003.1"/>
</dbReference>